<accession>W6UKX4</accession>
<sequence>MHQGSGILPEKQNDGRKKTAPDDSNQENDPQKTLLSIHEALACMIKETRKMSAFLLAHWFGIILSISFICPGLFLSDMLGVFGRVIGANDTGGTKHLLYSDWHCSVFMSQEGVYVFCDSAKFSLSCEPRQFCSNTSHLFILSKSGNILSFSKSQHLITAANTPPFRSIAATDDELYCISADEVLSVYSLNGFPNNLNTHRPLSMKIKSVACGPGFALFLTHSGAVFSKGIGTRGQLGHGDLETRTSPELIAALTPVTVTAIACGSWHSVCLTDTGDIYTWGSNEFGQLGCPSLNLERSRNLNDPLFSSDACVNLSALPVPVDLPEDVSLVEVVIPPVCLSISSYSLLAGTALGNWVSTQNYGKCQDATPTKGPPTKLIEQVYLSRLNPSCPSVAGHGAPSSGQWNED</sequence>
<feature type="transmembrane region" description="Helical" evidence="3">
    <location>
        <begin position="54"/>
        <end position="75"/>
    </location>
</feature>
<dbReference type="EMBL" id="APAU02000014">
    <property type="protein sequence ID" value="EUB62180.1"/>
    <property type="molecule type" value="Genomic_DNA"/>
</dbReference>
<evidence type="ECO:0000256" key="2">
    <source>
        <dbReference type="SAM" id="MobiDB-lite"/>
    </source>
</evidence>
<dbReference type="STRING" id="6210.W6UKX4"/>
<dbReference type="Gene3D" id="2.130.10.30">
    <property type="entry name" value="Regulator of chromosome condensation 1/beta-lactamase-inhibitor protein II"/>
    <property type="match status" value="1"/>
</dbReference>
<dbReference type="OrthoDB" id="5370059at2759"/>
<keyword evidence="3" id="KW-0812">Transmembrane</keyword>
<proteinExistence type="predicted"/>
<dbReference type="PANTHER" id="PTHR46849:SF1">
    <property type="entry name" value="RCC1 DOMAIN-CONTAINING PROTEIN 1"/>
    <property type="match status" value="1"/>
</dbReference>
<dbReference type="SUPFAM" id="SSF50985">
    <property type="entry name" value="RCC1/BLIP-II"/>
    <property type="match status" value="1"/>
</dbReference>
<evidence type="ECO:0000256" key="3">
    <source>
        <dbReference type="SAM" id="Phobius"/>
    </source>
</evidence>
<dbReference type="PROSITE" id="PS50012">
    <property type="entry name" value="RCC1_3"/>
    <property type="match status" value="1"/>
</dbReference>
<keyword evidence="3" id="KW-1133">Transmembrane helix</keyword>
<reference evidence="4 5" key="1">
    <citation type="journal article" date="2013" name="Nat. Genet.">
        <title>The genome of the hydatid tapeworm Echinococcus granulosus.</title>
        <authorList>
            <person name="Zheng H."/>
            <person name="Zhang W."/>
            <person name="Zhang L."/>
            <person name="Zhang Z."/>
            <person name="Li J."/>
            <person name="Lu G."/>
            <person name="Zhu Y."/>
            <person name="Wang Y."/>
            <person name="Huang Y."/>
            <person name="Liu J."/>
            <person name="Kang H."/>
            <person name="Chen J."/>
            <person name="Wang L."/>
            <person name="Chen A."/>
            <person name="Yu S."/>
            <person name="Gao Z."/>
            <person name="Jin L."/>
            <person name="Gu W."/>
            <person name="Wang Z."/>
            <person name="Zhao L."/>
            <person name="Shi B."/>
            <person name="Wen H."/>
            <person name="Lin R."/>
            <person name="Jones M.K."/>
            <person name="Brejova B."/>
            <person name="Vinar T."/>
            <person name="Zhao G."/>
            <person name="McManus D.P."/>
            <person name="Chen Z."/>
            <person name="Zhou Y."/>
            <person name="Wang S."/>
        </authorList>
    </citation>
    <scope>NUCLEOTIDE SEQUENCE [LARGE SCALE GENOMIC DNA]</scope>
</reference>
<dbReference type="PRINTS" id="PR00633">
    <property type="entry name" value="RCCNDNSATION"/>
</dbReference>
<dbReference type="InterPro" id="IPR009091">
    <property type="entry name" value="RCC1/BLIP-II"/>
</dbReference>
<evidence type="ECO:0000313" key="4">
    <source>
        <dbReference type="EMBL" id="EUB62180.1"/>
    </source>
</evidence>
<dbReference type="InterPro" id="IPR052830">
    <property type="entry name" value="RCC1_domain-containing"/>
</dbReference>
<dbReference type="KEGG" id="egl:EGR_02932"/>
<dbReference type="PANTHER" id="PTHR46849">
    <property type="entry name" value="RCC1 DOMAIN-CONTAINING PROTEIN 1"/>
    <property type="match status" value="1"/>
</dbReference>
<gene>
    <name evidence="4" type="ORF">EGR_02932</name>
</gene>
<feature type="repeat" description="RCC1" evidence="1">
    <location>
        <begin position="223"/>
        <end position="274"/>
    </location>
</feature>
<dbReference type="Pfam" id="PF13540">
    <property type="entry name" value="RCC1_2"/>
    <property type="match status" value="1"/>
</dbReference>
<dbReference type="InterPro" id="IPR000408">
    <property type="entry name" value="Reg_chr_condens"/>
</dbReference>
<name>W6UKX4_ECHGR</name>
<dbReference type="CTD" id="36338647"/>
<feature type="region of interest" description="Disordered" evidence="2">
    <location>
        <begin position="1"/>
        <end position="30"/>
    </location>
</feature>
<feature type="compositionally biased region" description="Basic and acidic residues" evidence="2">
    <location>
        <begin position="11"/>
        <end position="21"/>
    </location>
</feature>
<dbReference type="PROSITE" id="PS00626">
    <property type="entry name" value="RCC1_2"/>
    <property type="match status" value="1"/>
</dbReference>
<protein>
    <submittedName>
        <fullName evidence="4">RCC1 domain-containing protein</fullName>
    </submittedName>
</protein>
<keyword evidence="3" id="KW-0472">Membrane</keyword>
<dbReference type="Proteomes" id="UP000019149">
    <property type="component" value="Unassembled WGS sequence"/>
</dbReference>
<organism evidence="4 5">
    <name type="scientific">Echinococcus granulosus</name>
    <name type="common">Hydatid tapeworm</name>
    <dbReference type="NCBI Taxonomy" id="6210"/>
    <lineage>
        <taxon>Eukaryota</taxon>
        <taxon>Metazoa</taxon>
        <taxon>Spiralia</taxon>
        <taxon>Lophotrochozoa</taxon>
        <taxon>Platyhelminthes</taxon>
        <taxon>Cestoda</taxon>
        <taxon>Eucestoda</taxon>
        <taxon>Cyclophyllidea</taxon>
        <taxon>Taeniidae</taxon>
        <taxon>Echinococcus</taxon>
        <taxon>Echinococcus granulosus group</taxon>
    </lineage>
</organism>
<dbReference type="GeneID" id="36338647"/>
<evidence type="ECO:0000313" key="5">
    <source>
        <dbReference type="Proteomes" id="UP000019149"/>
    </source>
</evidence>
<evidence type="ECO:0000256" key="1">
    <source>
        <dbReference type="PROSITE-ProRule" id="PRU00235"/>
    </source>
</evidence>
<dbReference type="AlphaFoldDB" id="W6UKX4"/>
<comment type="caution">
    <text evidence="4">The sequence shown here is derived from an EMBL/GenBank/DDBJ whole genome shotgun (WGS) entry which is preliminary data.</text>
</comment>
<dbReference type="RefSeq" id="XP_024353376.1">
    <property type="nucleotide sequence ID" value="XM_024492181.1"/>
</dbReference>
<keyword evidence="5" id="KW-1185">Reference proteome</keyword>